<sequence>MLILNSGGTFNKQYNPLNGELEVPYNNNAIKKILQSVDAKYDLAGVIYKDSLDMTMDDRKMLASVIMESKDDTFVIVHGTDTMHLSAEFLAEIFDDRKIVFIGAMKPFEVDNIEATLNLGIAIGFAKGIKENGVYICMSGYVEPWEKIRKNKKFGKFEVVE</sequence>
<evidence type="ECO:0000256" key="1">
    <source>
        <dbReference type="PIRSR" id="PIRSR001220-1"/>
    </source>
</evidence>
<evidence type="ECO:0000313" key="3">
    <source>
        <dbReference type="EMBL" id="QFR42839.1"/>
    </source>
</evidence>
<keyword evidence="4" id="KW-1185">Reference proteome</keyword>
<dbReference type="PANTHER" id="PTHR11707:SF28">
    <property type="entry name" value="60 KDA LYSOPHOSPHOLIPASE"/>
    <property type="match status" value="1"/>
</dbReference>
<accession>A0AAJ4A2S0</accession>
<dbReference type="Proteomes" id="UP000326061">
    <property type="component" value="Chromosome"/>
</dbReference>
<feature type="domain" description="L-asparaginase N-terminal" evidence="2">
    <location>
        <begin position="2"/>
        <end position="151"/>
    </location>
</feature>
<evidence type="ECO:0000259" key="2">
    <source>
        <dbReference type="Pfam" id="PF00710"/>
    </source>
</evidence>
<feature type="active site" description="O-isoaspartyl threonine intermediate" evidence="1">
    <location>
        <position position="9"/>
    </location>
</feature>
<dbReference type="PIRSF" id="PIRSF001220">
    <property type="entry name" value="L-ASNase_gatD"/>
    <property type="match status" value="1"/>
</dbReference>
<organism evidence="3 4">
    <name type="scientific">Sulfurimonas xiamenensis</name>
    <dbReference type="NCBI Taxonomy" id="2590021"/>
    <lineage>
        <taxon>Bacteria</taxon>
        <taxon>Pseudomonadati</taxon>
        <taxon>Campylobacterota</taxon>
        <taxon>Epsilonproteobacteria</taxon>
        <taxon>Campylobacterales</taxon>
        <taxon>Sulfurimonadaceae</taxon>
        <taxon>Sulfurimonas</taxon>
    </lineage>
</organism>
<name>A0AAJ4A2S0_9BACT</name>
<dbReference type="InterPro" id="IPR037152">
    <property type="entry name" value="L-asparaginase_N_sf"/>
</dbReference>
<dbReference type="PROSITE" id="PS51732">
    <property type="entry name" value="ASN_GLN_ASE_3"/>
    <property type="match status" value="1"/>
</dbReference>
<dbReference type="InterPro" id="IPR006034">
    <property type="entry name" value="Asparaginase/glutaminase-like"/>
</dbReference>
<protein>
    <submittedName>
        <fullName evidence="3">Asparaginase</fullName>
    </submittedName>
</protein>
<dbReference type="InterPro" id="IPR027474">
    <property type="entry name" value="L-asparaginase_N"/>
</dbReference>
<dbReference type="GO" id="GO:0004067">
    <property type="term" value="F:asparaginase activity"/>
    <property type="evidence" value="ECO:0007669"/>
    <property type="project" value="UniProtKB-UniRule"/>
</dbReference>
<dbReference type="InterPro" id="IPR036152">
    <property type="entry name" value="Asp/glu_Ase-like_sf"/>
</dbReference>
<dbReference type="KEGG" id="suln:FJR47_02515"/>
<dbReference type="AlphaFoldDB" id="A0AAJ4A2S0"/>
<dbReference type="SUPFAM" id="SSF53774">
    <property type="entry name" value="Glutaminase/Asparaginase"/>
    <property type="match status" value="1"/>
</dbReference>
<dbReference type="PANTHER" id="PTHR11707">
    <property type="entry name" value="L-ASPARAGINASE"/>
    <property type="match status" value="1"/>
</dbReference>
<dbReference type="Pfam" id="PF00710">
    <property type="entry name" value="Asparaginase"/>
    <property type="match status" value="1"/>
</dbReference>
<dbReference type="PIRSF" id="PIRSF500176">
    <property type="entry name" value="L_ASNase"/>
    <property type="match status" value="1"/>
</dbReference>
<reference evidence="4" key="1">
    <citation type="submission" date="2019-06" db="EMBL/GenBank/DDBJ databases">
        <title>Sulfurimonas gotlandica sp. nov., a chemoautotrophic and psychrotolerant epsilonproteobacterium isolated from a pelagic redoxcline, and an emended description of the genus Sulfurimonas.</title>
        <authorList>
            <person name="Wang S."/>
            <person name="Jiang L."/>
            <person name="Shao Z."/>
        </authorList>
    </citation>
    <scope>NUCLEOTIDE SEQUENCE [LARGE SCALE GENOMIC DNA]</scope>
    <source>
        <strain evidence="4">1-1N</strain>
    </source>
</reference>
<evidence type="ECO:0000313" key="4">
    <source>
        <dbReference type="Proteomes" id="UP000326061"/>
    </source>
</evidence>
<dbReference type="RefSeq" id="WP_152298902.1">
    <property type="nucleotide sequence ID" value="NZ_CP041166.1"/>
</dbReference>
<dbReference type="PRINTS" id="PR00139">
    <property type="entry name" value="ASNGLNASE"/>
</dbReference>
<gene>
    <name evidence="3" type="ORF">FJR47_02515</name>
</gene>
<proteinExistence type="predicted"/>
<dbReference type="EMBL" id="CP041166">
    <property type="protein sequence ID" value="QFR42839.1"/>
    <property type="molecule type" value="Genomic_DNA"/>
</dbReference>
<dbReference type="Gene3D" id="3.40.50.1170">
    <property type="entry name" value="L-asparaginase, N-terminal domain"/>
    <property type="match status" value="1"/>
</dbReference>